<comment type="catalytic activity">
    <reaction evidence="1 9">
        <text>(S)-muconolactone = (4,5-dihydro-5-oxofuran-2-yl)-acetate</text>
        <dbReference type="Rhea" id="RHEA:12348"/>
        <dbReference type="ChEBI" id="CHEBI:58425"/>
        <dbReference type="ChEBI" id="CHEBI:58736"/>
        <dbReference type="EC" id="5.3.3.4"/>
    </reaction>
</comment>
<evidence type="ECO:0000259" key="10">
    <source>
        <dbReference type="Pfam" id="PF02426"/>
    </source>
</evidence>
<comment type="caution">
    <text evidence="11">The sequence shown here is derived from an EMBL/GenBank/DDBJ whole genome shotgun (WGS) entry which is preliminary data.</text>
</comment>
<protein>
    <recommendedName>
        <fullName evidence="5 8">Muconolactone Delta-isomerase</fullName>
        <shortName evidence="9">MIase</shortName>
        <ecNumber evidence="5 8">5.3.3.4</ecNumber>
    </recommendedName>
</protein>
<evidence type="ECO:0000256" key="1">
    <source>
        <dbReference type="ARBA" id="ARBA00001739"/>
    </source>
</evidence>
<dbReference type="GO" id="GO:0016159">
    <property type="term" value="F:muconolactone delta-isomerase activity"/>
    <property type="evidence" value="ECO:0007669"/>
    <property type="project" value="UniProtKB-UniRule"/>
</dbReference>
<evidence type="ECO:0000256" key="7">
    <source>
        <dbReference type="ARBA" id="ARBA00023235"/>
    </source>
</evidence>
<organism evidence="11 12">
    <name type="scientific">Amycolatopsis lurida NRRL 2430</name>
    <dbReference type="NCBI Taxonomy" id="1460371"/>
    <lineage>
        <taxon>Bacteria</taxon>
        <taxon>Bacillati</taxon>
        <taxon>Actinomycetota</taxon>
        <taxon>Actinomycetes</taxon>
        <taxon>Pseudonocardiales</taxon>
        <taxon>Pseudonocardiaceae</taxon>
        <taxon>Amycolatopsis</taxon>
    </lineage>
</organism>
<evidence type="ECO:0000256" key="4">
    <source>
        <dbReference type="ARBA" id="ARBA00011365"/>
    </source>
</evidence>
<comment type="similarity">
    <text evidence="3 9">Belongs to the muconolactone Delta-isomerase family.</text>
</comment>
<dbReference type="InterPro" id="IPR026029">
    <property type="entry name" value="MLI_dom"/>
</dbReference>
<dbReference type="AlphaFoldDB" id="A0A2P2FUG1"/>
<evidence type="ECO:0000256" key="2">
    <source>
        <dbReference type="ARBA" id="ARBA00005193"/>
    </source>
</evidence>
<comment type="subunit">
    <text evidence="4">Homodecamer.</text>
</comment>
<proteinExistence type="inferred from homology"/>
<dbReference type="Gene3D" id="3.30.70.1060">
    <property type="entry name" value="Dimeric alpha+beta barrel"/>
    <property type="match status" value="1"/>
</dbReference>
<name>A0A2P2FUG1_AMYLU</name>
<gene>
    <name evidence="11" type="ORF">BB31_16085</name>
</gene>
<keyword evidence="7 9" id="KW-0413">Isomerase</keyword>
<dbReference type="SUPFAM" id="SSF54909">
    <property type="entry name" value="Dimeric alpha+beta barrel"/>
    <property type="match status" value="1"/>
</dbReference>
<evidence type="ECO:0000313" key="11">
    <source>
        <dbReference type="EMBL" id="KFU80342.1"/>
    </source>
</evidence>
<evidence type="ECO:0000256" key="9">
    <source>
        <dbReference type="PIRNR" id="PIRNR001486"/>
    </source>
</evidence>
<dbReference type="Proteomes" id="UP000256220">
    <property type="component" value="Unassembled WGS sequence"/>
</dbReference>
<evidence type="ECO:0000313" key="12">
    <source>
        <dbReference type="Proteomes" id="UP000256220"/>
    </source>
</evidence>
<dbReference type="NCBIfam" id="TIGR03221">
    <property type="entry name" value="muco_delta"/>
    <property type="match status" value="1"/>
</dbReference>
<feature type="domain" description="Muconolactone isomerase" evidence="10">
    <location>
        <begin position="1"/>
        <end position="89"/>
    </location>
</feature>
<keyword evidence="6 9" id="KW-0058">Aromatic hydrocarbons catabolism</keyword>
<dbReference type="PIRSF" id="PIRSF001486">
    <property type="entry name" value="CatC"/>
    <property type="match status" value="1"/>
</dbReference>
<reference evidence="11 12" key="1">
    <citation type="journal article" date="2014" name="Genome Announc.">
        <title>Draft Genome Sequence of Amycolatopsis lurida NRRL 2430, Producer of the Glycopeptide Family Antibiotic Ristocetin.</title>
        <authorList>
            <person name="Kwun M.J."/>
            <person name="Hong H.J."/>
        </authorList>
    </citation>
    <scope>NUCLEOTIDE SEQUENCE [LARGE SCALE GENOMIC DNA]</scope>
    <source>
        <strain evidence="11 12">NRRL 2430</strain>
    </source>
</reference>
<accession>A0A2P2FUG1</accession>
<dbReference type="Pfam" id="PF02426">
    <property type="entry name" value="MIase"/>
    <property type="match status" value="1"/>
</dbReference>
<dbReference type="EMBL" id="JFBM01000012">
    <property type="protein sequence ID" value="KFU80342.1"/>
    <property type="molecule type" value="Genomic_DNA"/>
</dbReference>
<dbReference type="UniPathway" id="UPA00157">
    <property type="reaction ID" value="UER00260"/>
</dbReference>
<dbReference type="GO" id="GO:0042952">
    <property type="term" value="P:beta-ketoadipate pathway"/>
    <property type="evidence" value="ECO:0007669"/>
    <property type="project" value="UniProtKB-UniRule"/>
</dbReference>
<dbReference type="InterPro" id="IPR003464">
    <property type="entry name" value="Muconolactone_d_Isoase"/>
</dbReference>
<evidence type="ECO:0000256" key="3">
    <source>
        <dbReference type="ARBA" id="ARBA00010882"/>
    </source>
</evidence>
<evidence type="ECO:0000256" key="8">
    <source>
        <dbReference type="NCBIfam" id="TIGR03221"/>
    </source>
</evidence>
<dbReference type="RefSeq" id="WP_034311467.1">
    <property type="nucleotide sequence ID" value="NZ_JFBM01000012.1"/>
</dbReference>
<evidence type="ECO:0000256" key="5">
    <source>
        <dbReference type="ARBA" id="ARBA00012070"/>
    </source>
</evidence>
<sequence>MLYHVRMDVRLPPDLDPAERADLITREKAYSQKLQRAGKWPQLWRIAGEYANFSILDVADHDELHTLLSGLPLFPYMDIAVTPLAAHPSKVGAGS</sequence>
<comment type="pathway">
    <text evidence="2 9">Aromatic compound metabolism; beta-ketoadipate pathway; 5-oxo-4,5-dihydro-2-furylacetate from catechol: step 3/3.</text>
</comment>
<evidence type="ECO:0000256" key="6">
    <source>
        <dbReference type="ARBA" id="ARBA00022797"/>
    </source>
</evidence>
<dbReference type="InterPro" id="IPR011008">
    <property type="entry name" value="Dimeric_a/b-barrel"/>
</dbReference>
<keyword evidence="12" id="KW-1185">Reference proteome</keyword>
<dbReference type="EC" id="5.3.3.4" evidence="5 8"/>